<dbReference type="EMBL" id="UINC01193491">
    <property type="protein sequence ID" value="SVE09131.1"/>
    <property type="molecule type" value="Genomic_DNA"/>
</dbReference>
<sequence>MEEDNKVFHQAKAEVWEKLAVIEQLMRIYKLGHWKNINDDPILHKLPTCLDLRVVINDLQNRVTKEIHNSSVFFP</sequence>
<organism evidence="1">
    <name type="scientific">marine metagenome</name>
    <dbReference type="NCBI Taxonomy" id="408172"/>
    <lineage>
        <taxon>unclassified sequences</taxon>
        <taxon>metagenomes</taxon>
        <taxon>ecological metagenomes</taxon>
    </lineage>
</organism>
<protein>
    <submittedName>
        <fullName evidence="1">Uncharacterized protein</fullName>
    </submittedName>
</protein>
<name>A0A383ANI2_9ZZZZ</name>
<proteinExistence type="predicted"/>
<gene>
    <name evidence="1" type="ORF">METZ01_LOCUS461985</name>
</gene>
<accession>A0A383ANI2</accession>
<dbReference type="AlphaFoldDB" id="A0A383ANI2"/>
<reference evidence="1" key="1">
    <citation type="submission" date="2018-05" db="EMBL/GenBank/DDBJ databases">
        <authorList>
            <person name="Lanie J.A."/>
            <person name="Ng W.-L."/>
            <person name="Kazmierczak K.M."/>
            <person name="Andrzejewski T.M."/>
            <person name="Davidsen T.M."/>
            <person name="Wayne K.J."/>
            <person name="Tettelin H."/>
            <person name="Glass J.I."/>
            <person name="Rusch D."/>
            <person name="Podicherti R."/>
            <person name="Tsui H.-C.T."/>
            <person name="Winkler M.E."/>
        </authorList>
    </citation>
    <scope>NUCLEOTIDE SEQUENCE</scope>
</reference>
<evidence type="ECO:0000313" key="1">
    <source>
        <dbReference type="EMBL" id="SVE09131.1"/>
    </source>
</evidence>